<keyword evidence="8" id="KW-1185">Reference proteome</keyword>
<dbReference type="GO" id="GO:0005794">
    <property type="term" value="C:Golgi apparatus"/>
    <property type="evidence" value="ECO:0007669"/>
    <property type="project" value="TreeGrafter"/>
</dbReference>
<evidence type="ECO:0000313" key="7">
    <source>
        <dbReference type="EMBL" id="KAB8627268.1"/>
    </source>
</evidence>
<feature type="region of interest" description="Disordered" evidence="3">
    <location>
        <begin position="1"/>
        <end position="54"/>
    </location>
</feature>
<dbReference type="InterPro" id="IPR047141">
    <property type="entry name" value="Stealth"/>
</dbReference>
<name>A0A5N6L2Z2_9ROSI</name>
<evidence type="ECO:0000256" key="2">
    <source>
        <dbReference type="ARBA" id="ARBA00022679"/>
    </source>
</evidence>
<dbReference type="PANTHER" id="PTHR24045">
    <property type="match status" value="1"/>
</dbReference>
<dbReference type="EMBL" id="VIBQ01000076">
    <property type="protein sequence ID" value="KAB8627268.1"/>
    <property type="molecule type" value="Genomic_DNA"/>
</dbReference>
<dbReference type="PANTHER" id="PTHR24045:SF0">
    <property type="entry name" value="N-ACETYLGLUCOSAMINE-1-PHOSPHOTRANSFERASE SUBUNITS ALPHA_BETA"/>
    <property type="match status" value="1"/>
</dbReference>
<feature type="region of interest" description="Disordered" evidence="3">
    <location>
        <begin position="90"/>
        <end position="113"/>
    </location>
</feature>
<feature type="domain" description="Stealth protein CR1 conserved region 1" evidence="6">
    <location>
        <begin position="274"/>
        <end position="301"/>
    </location>
</feature>
<evidence type="ECO:0000256" key="4">
    <source>
        <dbReference type="SAM" id="Phobius"/>
    </source>
</evidence>
<dbReference type="InterPro" id="IPR021520">
    <property type="entry name" value="Stealth_CR2"/>
</dbReference>
<comment type="caution">
    <text evidence="7">The sequence shown here is derived from an EMBL/GenBank/DDBJ whole genome shotgun (WGS) entry which is preliminary data.</text>
</comment>
<evidence type="ECO:0000256" key="3">
    <source>
        <dbReference type="SAM" id="MobiDB-lite"/>
    </source>
</evidence>
<evidence type="ECO:0000259" key="5">
    <source>
        <dbReference type="Pfam" id="PF11380"/>
    </source>
</evidence>
<dbReference type="Proteomes" id="UP000327013">
    <property type="component" value="Unassembled WGS sequence"/>
</dbReference>
<sequence length="419" mass="46710">MAQWTLHESRSCKIPRHRTQSEHRKSYPSRKSMRARLTGGQGLRIGGAPKWDRRHASTMPTRTLMLWPAPSTYTQHMCPVSTGSTTRLNNQSKHVHGSDSLLQNPPPTVTMSPAALDWKSSRKSRRDRRWAALVMLFGFTLLLVALLVASHHQVAAVNDVLQKRAGATSDGVQSTLKDDGNPSSAGSVLATPSSAVLDAVQTGGPAALPFMSNSEPFPPYEEYAKLIEASSTMPDLIFVPFDVAVKQDSFQGWELDWIANATFNAKQWGKLEEPKIDFVYTWVNGSDEGFQTTKKTYELNSTLNDPDGEWLKTHGTNRYRDWSELKYSIRSVDLNAPFRNRIQVLVNAVDDKKTGKIRKQHPAWLKSNEESGGVVQVLSQEEFFAPNVRGCLPAFNSLTIENQLHNTPSDVDRASSTTF</sequence>
<feature type="transmembrane region" description="Helical" evidence="4">
    <location>
        <begin position="130"/>
        <end position="149"/>
    </location>
</feature>
<organism evidence="7 8">
    <name type="scientific">Carpinus fangiana</name>
    <dbReference type="NCBI Taxonomy" id="176857"/>
    <lineage>
        <taxon>Eukaryota</taxon>
        <taxon>Viridiplantae</taxon>
        <taxon>Streptophyta</taxon>
        <taxon>Embryophyta</taxon>
        <taxon>Tracheophyta</taxon>
        <taxon>Spermatophyta</taxon>
        <taxon>Magnoliopsida</taxon>
        <taxon>eudicotyledons</taxon>
        <taxon>Gunneridae</taxon>
        <taxon>Pentapetalae</taxon>
        <taxon>rosids</taxon>
        <taxon>fabids</taxon>
        <taxon>Fagales</taxon>
        <taxon>Betulaceae</taxon>
        <taxon>Carpinus</taxon>
    </lineage>
</organism>
<keyword evidence="4" id="KW-0812">Transmembrane</keyword>
<evidence type="ECO:0000313" key="8">
    <source>
        <dbReference type="Proteomes" id="UP000327013"/>
    </source>
</evidence>
<dbReference type="GO" id="GO:0016772">
    <property type="term" value="F:transferase activity, transferring phosphorus-containing groups"/>
    <property type="evidence" value="ECO:0007669"/>
    <property type="project" value="InterPro"/>
</dbReference>
<proteinExistence type="inferred from homology"/>
<dbReference type="InterPro" id="IPR031358">
    <property type="entry name" value="Stealth_CR1"/>
</dbReference>
<keyword evidence="2" id="KW-0808">Transferase</keyword>
<comment type="similarity">
    <text evidence="1">Belongs to the stealth family.</text>
</comment>
<dbReference type="Pfam" id="PF11380">
    <property type="entry name" value="Stealth_CR2"/>
    <property type="match status" value="1"/>
</dbReference>
<dbReference type="AlphaFoldDB" id="A0A5N6L2Z2"/>
<keyword evidence="4" id="KW-1133">Transmembrane helix</keyword>
<evidence type="ECO:0000259" key="6">
    <source>
        <dbReference type="Pfam" id="PF17101"/>
    </source>
</evidence>
<evidence type="ECO:0000256" key="1">
    <source>
        <dbReference type="ARBA" id="ARBA00007583"/>
    </source>
</evidence>
<accession>A0A5N6L2Z2</accession>
<feature type="domain" description="Stealth protein CR2 conserved region 2" evidence="5">
    <location>
        <begin position="318"/>
        <end position="408"/>
    </location>
</feature>
<dbReference type="Pfam" id="PF17101">
    <property type="entry name" value="Stealth_CR1"/>
    <property type="match status" value="1"/>
</dbReference>
<protein>
    <submittedName>
        <fullName evidence="7">Uncharacterized protein</fullName>
    </submittedName>
</protein>
<keyword evidence="4" id="KW-0472">Membrane</keyword>
<gene>
    <name evidence="7" type="ORF">FH972_026101</name>
</gene>
<reference evidence="7 8" key="1">
    <citation type="submission" date="2019-06" db="EMBL/GenBank/DDBJ databases">
        <title>A chromosomal-level reference genome of Carpinus fangiana (Coryloideae, Betulaceae).</title>
        <authorList>
            <person name="Yang X."/>
            <person name="Wang Z."/>
            <person name="Zhang L."/>
            <person name="Hao G."/>
            <person name="Liu J."/>
            <person name="Yang Y."/>
        </authorList>
    </citation>
    <scope>NUCLEOTIDE SEQUENCE [LARGE SCALE GENOMIC DNA]</scope>
    <source>
        <strain evidence="7">Cfa_2016G</strain>
        <tissue evidence="7">Leaf</tissue>
    </source>
</reference>
<dbReference type="OrthoDB" id="263283at2759"/>